<dbReference type="InterPro" id="IPR017441">
    <property type="entry name" value="Protein_kinase_ATP_BS"/>
</dbReference>
<evidence type="ECO:0000256" key="1">
    <source>
        <dbReference type="PROSITE-ProRule" id="PRU10141"/>
    </source>
</evidence>
<sequence>GRRLGQGAFGTVYRGRYRGQDAAVKVLSLAQPGGGGGSAAAAEIRDSFTREVEAMGIVGRRCGRIVKMLGARLQRPNMCIIYELLPGGSLHQRVHDKLRTPLRLVEVLRIARDVAEGLAYLHDTACTVHRDLKPQNILLDADGRAKLIDFGLSRALSNPCQSYFLTDARGTIQYMAPESFEGRGGPKADVYALGVIINECFTRQVPWEGYELSWAVMYAVTINAERPPMADDCPKELRRIIEKCWSQDPHMRPGCHEIMQKLSHLVSLEESSGS</sequence>
<feature type="binding site" evidence="1">
    <location>
        <position position="25"/>
    </location>
    <ligand>
        <name>ATP</name>
        <dbReference type="ChEBI" id="CHEBI:30616"/>
    </ligand>
</feature>
<dbReference type="AlphaFoldDB" id="A0A061SED2"/>
<dbReference type="Gene3D" id="1.10.510.10">
    <property type="entry name" value="Transferase(Phosphotransferase) domain 1"/>
    <property type="match status" value="1"/>
</dbReference>
<evidence type="ECO:0000259" key="2">
    <source>
        <dbReference type="PROSITE" id="PS50011"/>
    </source>
</evidence>
<dbReference type="SUPFAM" id="SSF56112">
    <property type="entry name" value="Protein kinase-like (PK-like)"/>
    <property type="match status" value="1"/>
</dbReference>
<gene>
    <name evidence="3" type="ORF">TSPGSL018_3117</name>
</gene>
<keyword evidence="1" id="KW-0067">ATP-binding</keyword>
<reference evidence="3" key="1">
    <citation type="submission" date="2014-05" db="EMBL/GenBank/DDBJ databases">
        <title>The transcriptome of the halophilic microalga Tetraselmis sp. GSL018 isolated from the Great Salt Lake, Utah.</title>
        <authorList>
            <person name="Jinkerson R.E."/>
            <person name="D'Adamo S."/>
            <person name="Posewitz M.C."/>
        </authorList>
    </citation>
    <scope>NUCLEOTIDE SEQUENCE</scope>
    <source>
        <strain evidence="3">GSL018</strain>
    </source>
</reference>
<dbReference type="PROSITE" id="PS00107">
    <property type="entry name" value="PROTEIN_KINASE_ATP"/>
    <property type="match status" value="1"/>
</dbReference>
<dbReference type="PANTHER" id="PTHR44329">
    <property type="entry name" value="SERINE/THREONINE-PROTEIN KINASE TNNI3K-RELATED"/>
    <property type="match status" value="1"/>
</dbReference>
<keyword evidence="3" id="KW-0808">Transferase</keyword>
<evidence type="ECO:0000313" key="3">
    <source>
        <dbReference type="EMBL" id="JAC83527.1"/>
    </source>
</evidence>
<dbReference type="PROSITE" id="PS50011">
    <property type="entry name" value="PROTEIN_KINASE_DOM"/>
    <property type="match status" value="1"/>
</dbReference>
<feature type="non-terminal residue" evidence="3">
    <location>
        <position position="1"/>
    </location>
</feature>
<dbReference type="PANTHER" id="PTHR44329:SF214">
    <property type="entry name" value="PROTEIN KINASE DOMAIN-CONTAINING PROTEIN"/>
    <property type="match status" value="1"/>
</dbReference>
<dbReference type="Pfam" id="PF07714">
    <property type="entry name" value="PK_Tyr_Ser-Thr"/>
    <property type="match status" value="1"/>
</dbReference>
<keyword evidence="1" id="KW-0547">Nucleotide-binding</keyword>
<dbReference type="GO" id="GO:0005524">
    <property type="term" value="F:ATP binding"/>
    <property type="evidence" value="ECO:0007669"/>
    <property type="project" value="UniProtKB-UniRule"/>
</dbReference>
<dbReference type="SMART" id="SM00220">
    <property type="entry name" value="S_TKc"/>
    <property type="match status" value="1"/>
</dbReference>
<dbReference type="InterPro" id="IPR001245">
    <property type="entry name" value="Ser-Thr/Tyr_kinase_cat_dom"/>
</dbReference>
<dbReference type="InterPro" id="IPR051681">
    <property type="entry name" value="Ser/Thr_Kinases-Pseudokinases"/>
</dbReference>
<accession>A0A061SED2</accession>
<dbReference type="PIRSF" id="PIRSF000654">
    <property type="entry name" value="Integrin-linked_kinase"/>
    <property type="match status" value="1"/>
</dbReference>
<proteinExistence type="predicted"/>
<dbReference type="Gene3D" id="3.30.200.20">
    <property type="entry name" value="Phosphorylase Kinase, domain 1"/>
    <property type="match status" value="1"/>
</dbReference>
<feature type="domain" description="Protein kinase" evidence="2">
    <location>
        <begin position="1"/>
        <end position="267"/>
    </location>
</feature>
<protein>
    <submittedName>
        <fullName evidence="3">Serine threonine kinase</fullName>
    </submittedName>
</protein>
<dbReference type="CDD" id="cd13999">
    <property type="entry name" value="STKc_MAP3K-like"/>
    <property type="match status" value="1"/>
</dbReference>
<dbReference type="EMBL" id="GBEZ01001443">
    <property type="protein sequence ID" value="JAC83527.1"/>
    <property type="molecule type" value="Transcribed_RNA"/>
</dbReference>
<dbReference type="InterPro" id="IPR011009">
    <property type="entry name" value="Kinase-like_dom_sf"/>
</dbReference>
<name>A0A061SED2_9CHLO</name>
<organism evidence="3">
    <name type="scientific">Tetraselmis sp. GSL018</name>
    <dbReference type="NCBI Taxonomy" id="582737"/>
    <lineage>
        <taxon>Eukaryota</taxon>
        <taxon>Viridiplantae</taxon>
        <taxon>Chlorophyta</taxon>
        <taxon>core chlorophytes</taxon>
        <taxon>Chlorodendrophyceae</taxon>
        <taxon>Chlorodendrales</taxon>
        <taxon>Chlorodendraceae</taxon>
        <taxon>Tetraselmis</taxon>
    </lineage>
</organism>
<dbReference type="InterPro" id="IPR000719">
    <property type="entry name" value="Prot_kinase_dom"/>
</dbReference>
<dbReference type="GO" id="GO:0004674">
    <property type="term" value="F:protein serine/threonine kinase activity"/>
    <property type="evidence" value="ECO:0007669"/>
    <property type="project" value="TreeGrafter"/>
</dbReference>
<keyword evidence="3" id="KW-0418">Kinase</keyword>